<feature type="region of interest" description="Disordered" evidence="1">
    <location>
        <begin position="340"/>
        <end position="381"/>
    </location>
</feature>
<feature type="compositionally biased region" description="Basic residues" evidence="1">
    <location>
        <begin position="355"/>
        <end position="364"/>
    </location>
</feature>
<dbReference type="OrthoDB" id="69928at2759"/>
<reference evidence="3 4" key="1">
    <citation type="submission" date="2020-01" db="EMBL/GenBank/DDBJ databases">
        <authorList>
            <person name="Gupta K D."/>
        </authorList>
    </citation>
    <scope>NUCLEOTIDE SEQUENCE [LARGE SCALE GENOMIC DNA]</scope>
</reference>
<comment type="caution">
    <text evidence="3">The sequence shown here is derived from an EMBL/GenBank/DDBJ whole genome shotgun (WGS) entry which is preliminary data.</text>
</comment>
<organism evidence="3 4">
    <name type="scientific">Cyclocybe aegerita</name>
    <name type="common">Black poplar mushroom</name>
    <name type="synonym">Agrocybe aegerita</name>
    <dbReference type="NCBI Taxonomy" id="1973307"/>
    <lineage>
        <taxon>Eukaryota</taxon>
        <taxon>Fungi</taxon>
        <taxon>Dikarya</taxon>
        <taxon>Basidiomycota</taxon>
        <taxon>Agaricomycotina</taxon>
        <taxon>Agaricomycetes</taxon>
        <taxon>Agaricomycetidae</taxon>
        <taxon>Agaricales</taxon>
        <taxon>Agaricineae</taxon>
        <taxon>Bolbitiaceae</taxon>
        <taxon>Cyclocybe</taxon>
    </lineage>
</organism>
<gene>
    <name evidence="3" type="ORF">AAE3_LOCUS5955</name>
</gene>
<keyword evidence="4" id="KW-1185">Reference proteome</keyword>
<feature type="domain" description="PIN" evidence="2">
    <location>
        <begin position="147"/>
        <end position="224"/>
    </location>
</feature>
<dbReference type="EMBL" id="CACVBS010000041">
    <property type="protein sequence ID" value="CAA7263846.1"/>
    <property type="molecule type" value="Genomic_DNA"/>
</dbReference>
<evidence type="ECO:0000259" key="2">
    <source>
        <dbReference type="Pfam" id="PF13638"/>
    </source>
</evidence>
<accession>A0A8S0WBC2</accession>
<dbReference type="InterPro" id="IPR002716">
    <property type="entry name" value="PIN_dom"/>
</dbReference>
<feature type="region of interest" description="Disordered" evidence="1">
    <location>
        <begin position="57"/>
        <end position="141"/>
    </location>
</feature>
<dbReference type="Proteomes" id="UP000467700">
    <property type="component" value="Unassembled WGS sequence"/>
</dbReference>
<evidence type="ECO:0000313" key="4">
    <source>
        <dbReference type="Proteomes" id="UP000467700"/>
    </source>
</evidence>
<dbReference type="Gene3D" id="3.40.50.1010">
    <property type="entry name" value="5'-nuclease"/>
    <property type="match status" value="1"/>
</dbReference>
<dbReference type="Pfam" id="PF13638">
    <property type="entry name" value="PIN_4"/>
    <property type="match status" value="1"/>
</dbReference>
<feature type="compositionally biased region" description="Basic and acidic residues" evidence="1">
    <location>
        <begin position="109"/>
        <end position="122"/>
    </location>
</feature>
<name>A0A8S0WBC2_CYCAE</name>
<proteinExistence type="predicted"/>
<protein>
    <recommendedName>
        <fullName evidence="2">PIN domain-containing protein</fullName>
    </recommendedName>
</protein>
<evidence type="ECO:0000313" key="3">
    <source>
        <dbReference type="EMBL" id="CAA7263846.1"/>
    </source>
</evidence>
<sequence>MTKPVPHFNSKFTSQPRYTLTTMAAEIKPNITTNKLAMSRALGAAFLNHQVEQLEKTVSSNGPGSGNWRDRKGQYGPNSPGAGKRGPNSPGVKMVQKKKGGADGQAPAQKDRGPPKDRDFDRSITSSPVARRRSAEENRKDKDADIVVVDASVLIHALYQVKKWCRDGREEIVIVPLEALNTLDLLKKGTSSLAQKARAASRILEAQVGTNPRIRVQRDDAFVLWDKISFDSGEASTNCPEWVRRVVCCARWETDHPEEELNPTATAPKVVLAVLSSPPNTSPQIVSLKLADMSITATDAPLTPVPLPAPNTYANRYEVRSTGALVSPWAAKAGIKLFDVDPALPGRPEDEERPKRSHGSRGRRPSASDNNGGRAGLVERPPAVMAMMEMISQPSKVVRVLARGEKLDP</sequence>
<dbReference type="AlphaFoldDB" id="A0A8S0WBC2"/>
<evidence type="ECO:0000256" key="1">
    <source>
        <dbReference type="SAM" id="MobiDB-lite"/>
    </source>
</evidence>